<dbReference type="RefSeq" id="WP_266339410.1">
    <property type="nucleotide sequence ID" value="NZ_JAPKNK010000006.1"/>
</dbReference>
<reference evidence="1" key="1">
    <citation type="submission" date="2022-11" db="EMBL/GenBank/DDBJ databases">
        <title>Biodiversity and phylogenetic relationships of bacteria.</title>
        <authorList>
            <person name="Machado R.A.R."/>
            <person name="Bhat A."/>
            <person name="Loulou A."/>
            <person name="Kallel S."/>
        </authorList>
    </citation>
    <scope>NUCLEOTIDE SEQUENCE</scope>
    <source>
        <strain evidence="1">K-TC2</strain>
    </source>
</reference>
<comment type="caution">
    <text evidence="1">The sequence shown here is derived from an EMBL/GenBank/DDBJ whole genome shotgun (WGS) entry which is preliminary data.</text>
</comment>
<protein>
    <submittedName>
        <fullName evidence="1">DUF2793 domain-containing protein</fullName>
    </submittedName>
</protein>
<organism evidence="1 2">
    <name type="scientific">Kaistia nematophila</name>
    <dbReference type="NCBI Taxonomy" id="2994654"/>
    <lineage>
        <taxon>Bacteria</taxon>
        <taxon>Pseudomonadati</taxon>
        <taxon>Pseudomonadota</taxon>
        <taxon>Alphaproteobacteria</taxon>
        <taxon>Hyphomicrobiales</taxon>
        <taxon>Kaistiaceae</taxon>
        <taxon>Kaistia</taxon>
    </lineage>
</organism>
<keyword evidence="2" id="KW-1185">Reference proteome</keyword>
<sequence>MAEQTAHLALPYLAPSQAQKHVTHNEALRRLDGLVQLAVEAVDAVTPPGAPVEGERHLLGLSPTGDWAGQGGDLAVYADGAWWFATPEIGWLVFDKASETLLVLKAAGWTSV</sequence>
<gene>
    <name evidence="1" type="ORF">OSH07_14605</name>
</gene>
<dbReference type="Proteomes" id="UP001144805">
    <property type="component" value="Unassembled WGS sequence"/>
</dbReference>
<dbReference type="EMBL" id="JAPKNK010000006">
    <property type="protein sequence ID" value="MCX5570436.1"/>
    <property type="molecule type" value="Genomic_DNA"/>
</dbReference>
<proteinExistence type="predicted"/>
<accession>A0A9X3E3D0</accession>
<evidence type="ECO:0000313" key="1">
    <source>
        <dbReference type="EMBL" id="MCX5570436.1"/>
    </source>
</evidence>
<evidence type="ECO:0000313" key="2">
    <source>
        <dbReference type="Proteomes" id="UP001144805"/>
    </source>
</evidence>
<dbReference type="AlphaFoldDB" id="A0A9X3E3D0"/>
<dbReference type="Pfam" id="PF10983">
    <property type="entry name" value="DUF2793"/>
    <property type="match status" value="1"/>
</dbReference>
<name>A0A9X3E3D0_9HYPH</name>
<dbReference type="InterPro" id="IPR021251">
    <property type="entry name" value="DUF2793"/>
</dbReference>